<dbReference type="InterPro" id="IPR000640">
    <property type="entry name" value="EFG_V-like"/>
</dbReference>
<organism evidence="3 4">
    <name type="scientific">Lentzea aerocolonigenes</name>
    <name type="common">Lechevalieria aerocolonigenes</name>
    <name type="synonym">Saccharothrix aerocolonigenes</name>
    <dbReference type="NCBI Taxonomy" id="68170"/>
    <lineage>
        <taxon>Bacteria</taxon>
        <taxon>Bacillati</taxon>
        <taxon>Actinomycetota</taxon>
        <taxon>Actinomycetes</taxon>
        <taxon>Pseudonocardiales</taxon>
        <taxon>Pseudonocardiaceae</taxon>
        <taxon>Lentzea</taxon>
    </lineage>
</organism>
<protein>
    <recommendedName>
        <fullName evidence="2">Elongation factor EFG domain-containing protein</fullName>
    </recommendedName>
</protein>
<name>A0A0F0GK15_LENAE</name>
<feature type="region of interest" description="Disordered" evidence="1">
    <location>
        <begin position="58"/>
        <end position="77"/>
    </location>
</feature>
<evidence type="ECO:0000259" key="2">
    <source>
        <dbReference type="Pfam" id="PF00679"/>
    </source>
</evidence>
<proteinExistence type="predicted"/>
<dbReference type="SUPFAM" id="SSF54980">
    <property type="entry name" value="EF-G C-terminal domain-like"/>
    <property type="match status" value="1"/>
</dbReference>
<evidence type="ECO:0000313" key="3">
    <source>
        <dbReference type="EMBL" id="KJK43670.1"/>
    </source>
</evidence>
<gene>
    <name evidence="3" type="ORF">UK23_32380</name>
</gene>
<keyword evidence="4" id="KW-1185">Reference proteome</keyword>
<dbReference type="Proteomes" id="UP000033393">
    <property type="component" value="Unassembled WGS sequence"/>
</dbReference>
<dbReference type="STRING" id="68170.GCA_000974445_08994"/>
<reference evidence="3 4" key="1">
    <citation type="submission" date="2015-02" db="EMBL/GenBank/DDBJ databases">
        <authorList>
            <person name="Ju K.-S."/>
            <person name="Doroghazi J.R."/>
            <person name="Metcalf W."/>
        </authorList>
    </citation>
    <scope>NUCLEOTIDE SEQUENCE [LARGE SCALE GENOMIC DNA]</scope>
    <source>
        <strain evidence="3 4">NRRL B-16140</strain>
    </source>
</reference>
<dbReference type="InterPro" id="IPR035647">
    <property type="entry name" value="EFG_III/V"/>
</dbReference>
<sequence length="89" mass="9869">MLQLLSRRRGLPKVPAQRGAVCVVEGDIPAAQVHALGQQLPGLTRGEGVLESEFDHYAPITAGPVPQRTRTDHNPLNRKEYLKHVVRRT</sequence>
<dbReference type="Pfam" id="PF00679">
    <property type="entry name" value="EFG_C"/>
    <property type="match status" value="1"/>
</dbReference>
<feature type="domain" description="Elongation factor EFG" evidence="2">
    <location>
        <begin position="2"/>
        <end position="63"/>
    </location>
</feature>
<evidence type="ECO:0000313" key="4">
    <source>
        <dbReference type="Proteomes" id="UP000033393"/>
    </source>
</evidence>
<dbReference type="EMBL" id="JYJG01000279">
    <property type="protein sequence ID" value="KJK43670.1"/>
    <property type="molecule type" value="Genomic_DNA"/>
</dbReference>
<dbReference type="Gene3D" id="3.30.70.240">
    <property type="match status" value="1"/>
</dbReference>
<evidence type="ECO:0000256" key="1">
    <source>
        <dbReference type="SAM" id="MobiDB-lite"/>
    </source>
</evidence>
<comment type="caution">
    <text evidence="3">The sequence shown here is derived from an EMBL/GenBank/DDBJ whole genome shotgun (WGS) entry which is preliminary data.</text>
</comment>
<dbReference type="PATRIC" id="fig|68170.10.peg.8338"/>
<dbReference type="AlphaFoldDB" id="A0A0F0GK15"/>
<accession>A0A0F0GK15</accession>